<accession>A0A1S1LP87</accession>
<evidence type="ECO:0000313" key="1">
    <source>
        <dbReference type="EMBL" id="OHU51467.1"/>
    </source>
</evidence>
<reference evidence="1 2" key="1">
    <citation type="submission" date="2016-10" db="EMBL/GenBank/DDBJ databases">
        <title>Evaluation of Human, Veterinary and Environmental Mycobacterium chelonae Isolates by Core Genome Phylogenomic Analysis, Targeted Gene Comparison, and Anti-microbial Susceptibility Patterns: A Tale of Mistaken Identities.</title>
        <authorList>
            <person name="Fogelson S.B."/>
            <person name="Camus A.C."/>
            <person name="Lorenz W."/>
            <person name="Vasireddy R."/>
            <person name="Vasireddy S."/>
            <person name="Smith T."/>
            <person name="Brown-Elliott B.A."/>
            <person name="Wallace R.J.Jr."/>
            <person name="Hasan N.A."/>
            <person name="Reischl U."/>
            <person name="Sanchez S."/>
        </authorList>
    </citation>
    <scope>NUCLEOTIDE SEQUENCE [LARGE SCALE GENOMIC DNA]</scope>
    <source>
        <strain evidence="1 2">15515</strain>
    </source>
</reference>
<organism evidence="1 2">
    <name type="scientific">Mycobacteroides chelonae</name>
    <name type="common">Mycobacterium chelonae</name>
    <dbReference type="NCBI Taxonomy" id="1774"/>
    <lineage>
        <taxon>Bacteria</taxon>
        <taxon>Bacillati</taxon>
        <taxon>Actinomycetota</taxon>
        <taxon>Actinomycetes</taxon>
        <taxon>Mycobacteriales</taxon>
        <taxon>Mycobacteriaceae</taxon>
        <taxon>Mycobacteroides</taxon>
    </lineage>
</organism>
<sequence length="138" mass="15246">MKATFDPLNVDAALQGYPVSLSKPDRVVAAKVLTAQGLKAGDVAERLNVTDRQIERYKSAPMPEPEEPLVVDYEFCSSEQVLVRKATDLIRSLRTKDHMEVLGDCVDFCAWHPGLAAQVMCALALWADSGEWALRRTA</sequence>
<dbReference type="EMBL" id="MLIQ01000023">
    <property type="protein sequence ID" value="OHU51467.1"/>
    <property type="molecule type" value="Genomic_DNA"/>
</dbReference>
<gene>
    <name evidence="1" type="ORF">BKG82_23000</name>
</gene>
<evidence type="ECO:0000313" key="2">
    <source>
        <dbReference type="Proteomes" id="UP000180043"/>
    </source>
</evidence>
<comment type="caution">
    <text evidence="1">The sequence shown here is derived from an EMBL/GenBank/DDBJ whole genome shotgun (WGS) entry which is preliminary data.</text>
</comment>
<proteinExistence type="predicted"/>
<protein>
    <submittedName>
        <fullName evidence="1">Uncharacterized protein</fullName>
    </submittedName>
</protein>
<dbReference type="RefSeq" id="WP_070947684.1">
    <property type="nucleotide sequence ID" value="NZ_MLIQ01000023.1"/>
</dbReference>
<dbReference type="AlphaFoldDB" id="A0A1S1LP87"/>
<name>A0A1S1LP87_MYCCH</name>
<dbReference type="Proteomes" id="UP000180043">
    <property type="component" value="Unassembled WGS sequence"/>
</dbReference>